<reference evidence="9" key="1">
    <citation type="journal article" date="2014" name="Int. J. Syst. Evol. Microbiol.">
        <title>Complete genome of a new Firmicutes species belonging to the dominant human colonic microbiota ('Ruminococcus bicirculans') reveals two chromosomes and a selective capacity to utilize plant glucans.</title>
        <authorList>
            <consortium name="NISC Comparative Sequencing Program"/>
            <person name="Wegmann U."/>
            <person name="Louis P."/>
            <person name="Goesmann A."/>
            <person name="Henrissat B."/>
            <person name="Duncan S.H."/>
            <person name="Flint H.J."/>
        </authorList>
    </citation>
    <scope>NUCLEOTIDE SEQUENCE</scope>
    <source>
        <strain evidence="9">JCM 18472</strain>
    </source>
</reference>
<evidence type="ECO:0000256" key="7">
    <source>
        <dbReference type="SAM" id="MobiDB-lite"/>
    </source>
</evidence>
<comment type="pathway">
    <text evidence="2 6">Metabolic intermediate biosynthesis; 5-phospho-alpha-D-ribose 1-diphosphate biosynthesis; 5-phospho-alpha-D-ribose 1-diphosphate from D-ribose 5-phosphate (route II): step 3/3.</text>
</comment>
<dbReference type="NCBIfam" id="NF007485">
    <property type="entry name" value="PRK10078.1"/>
    <property type="match status" value="1"/>
</dbReference>
<comment type="caution">
    <text evidence="6">Lacks conserved residue(s) required for the propagation of feature annotation.</text>
</comment>
<evidence type="ECO:0000259" key="8">
    <source>
        <dbReference type="SMART" id="SM00072"/>
    </source>
</evidence>
<evidence type="ECO:0000256" key="3">
    <source>
        <dbReference type="ARBA" id="ARBA00022679"/>
    </source>
</evidence>
<organism evidence="9 11">
    <name type="scientific">Modicisalibacter zincidurans</name>
    <dbReference type="NCBI Taxonomy" id="1178777"/>
    <lineage>
        <taxon>Bacteria</taxon>
        <taxon>Pseudomonadati</taxon>
        <taxon>Pseudomonadota</taxon>
        <taxon>Gammaproteobacteria</taxon>
        <taxon>Oceanospirillales</taxon>
        <taxon>Halomonadaceae</taxon>
        <taxon>Modicisalibacter</taxon>
    </lineage>
</organism>
<dbReference type="Proteomes" id="UP001500074">
    <property type="component" value="Unassembled WGS sequence"/>
</dbReference>
<dbReference type="NCBIfam" id="TIGR02322">
    <property type="entry name" value="phosphon_PhnN"/>
    <property type="match status" value="1"/>
</dbReference>
<evidence type="ECO:0000313" key="9">
    <source>
        <dbReference type="EMBL" id="GAA5172831.1"/>
    </source>
</evidence>
<dbReference type="SUPFAM" id="SSF52540">
    <property type="entry name" value="P-loop containing nucleoside triphosphate hydrolases"/>
    <property type="match status" value="1"/>
</dbReference>
<evidence type="ECO:0000313" key="11">
    <source>
        <dbReference type="Proteomes" id="UP001500074"/>
    </source>
</evidence>
<dbReference type="HAMAP" id="MF_00836">
    <property type="entry name" value="PhnN"/>
    <property type="match status" value="1"/>
</dbReference>
<dbReference type="EMBL" id="BAABKI010000016">
    <property type="protein sequence ID" value="GAA5174141.1"/>
    <property type="molecule type" value="Genomic_DNA"/>
</dbReference>
<keyword evidence="5 6" id="KW-0067">ATP-binding</keyword>
<evidence type="ECO:0000313" key="10">
    <source>
        <dbReference type="EMBL" id="GAA5174141.1"/>
    </source>
</evidence>
<reference evidence="9" key="3">
    <citation type="submission" date="2023-12" db="EMBL/GenBank/DDBJ databases">
        <authorList>
            <person name="Sun Q."/>
            <person name="Inoue M."/>
        </authorList>
    </citation>
    <scope>NUCLEOTIDE SEQUENCE</scope>
    <source>
        <strain evidence="9">JCM 18472</strain>
    </source>
</reference>
<feature type="compositionally biased region" description="Polar residues" evidence="7">
    <location>
        <begin position="1"/>
        <end position="15"/>
    </location>
</feature>
<dbReference type="EMBL" id="BAABKI010000011">
    <property type="protein sequence ID" value="GAA5172831.1"/>
    <property type="molecule type" value="Genomic_DNA"/>
</dbReference>
<evidence type="ECO:0000256" key="5">
    <source>
        <dbReference type="ARBA" id="ARBA00022840"/>
    </source>
</evidence>
<keyword evidence="11" id="KW-1185">Reference proteome</keyword>
<reference evidence="11" key="2">
    <citation type="journal article" date="2019" name="Int. J. Syst. Evol. Microbiol.">
        <title>The Global Catalogue of Microorganisms (GCM) 10K type strain sequencing project: providing services to taxonomists for standard genome sequencing and annotation.</title>
        <authorList>
            <consortium name="The Broad Institute Genomics Platform"/>
            <consortium name="The Broad Institute Genome Sequencing Center for Infectious Disease"/>
            <person name="Wu L."/>
            <person name="Ma J."/>
        </authorList>
    </citation>
    <scope>NUCLEOTIDE SEQUENCE [LARGE SCALE GENOMIC DNA]</scope>
    <source>
        <strain evidence="11">JCM 18472</strain>
    </source>
</reference>
<dbReference type="Gene3D" id="3.40.50.300">
    <property type="entry name" value="P-loop containing nucleotide triphosphate hydrolases"/>
    <property type="match status" value="1"/>
</dbReference>
<gene>
    <name evidence="9" type="primary">phnN_1</name>
    <name evidence="6" type="synonym">phnN</name>
    <name evidence="10" type="synonym">phnN_2</name>
    <name evidence="9" type="ORF">GCM10023342_10200</name>
    <name evidence="10" type="ORF">GCM10023342_14390</name>
</gene>
<sequence length="205" mass="23015">MSRTDPGSEVSTESSAETRTEPGAKKARLVYLMGASGVGKDTLLGEVRRHRPEWLVAHRYITRPSGTSENCVSLSAEEFERRRRLGLFCLDWHAHGLDYGLGIEIPAWLERDQVVIVNGSRRALATARECFGERLLPVLVTAQPSVLRERLIQRGRETRDEIQARLCRHQQLAATLDDVDRIDNSHELRHTVAALQALLVTECPA</sequence>
<comment type="function">
    <text evidence="6">Catalyzes the phosphorylation of ribose 1,5-bisphosphate to 5-phospho-D-ribosyl alpha-1-diphosphate (PRPP).</text>
</comment>
<evidence type="ECO:0000256" key="6">
    <source>
        <dbReference type="HAMAP-Rule" id="MF_00836"/>
    </source>
</evidence>
<keyword evidence="4 6" id="KW-0547">Nucleotide-binding</keyword>
<evidence type="ECO:0000256" key="1">
    <source>
        <dbReference type="ARBA" id="ARBA00000373"/>
    </source>
</evidence>
<comment type="catalytic activity">
    <reaction evidence="1 6">
        <text>alpha-D-ribose 1,5-bisphosphate + ATP = 5-phospho-alpha-D-ribose 1-diphosphate + ADP</text>
        <dbReference type="Rhea" id="RHEA:20109"/>
        <dbReference type="ChEBI" id="CHEBI:30616"/>
        <dbReference type="ChEBI" id="CHEBI:58017"/>
        <dbReference type="ChEBI" id="CHEBI:68688"/>
        <dbReference type="ChEBI" id="CHEBI:456216"/>
        <dbReference type="EC" id="2.7.4.23"/>
    </reaction>
</comment>
<dbReference type="InterPro" id="IPR027417">
    <property type="entry name" value="P-loop_NTPase"/>
</dbReference>
<feature type="domain" description="Guanylate kinase/L-type calcium channel beta subunit" evidence="8">
    <location>
        <begin position="26"/>
        <end position="203"/>
    </location>
</feature>
<keyword evidence="3 6" id="KW-0808">Transferase</keyword>
<dbReference type="InterPro" id="IPR012699">
    <property type="entry name" value="PhnN"/>
</dbReference>
<evidence type="ECO:0000256" key="2">
    <source>
        <dbReference type="ARBA" id="ARBA00005069"/>
    </source>
</evidence>
<comment type="similarity">
    <text evidence="6">Belongs to the ribose 1,5-bisphosphokinase family.</text>
</comment>
<accession>A0ABP9R7W8</accession>
<evidence type="ECO:0000256" key="4">
    <source>
        <dbReference type="ARBA" id="ARBA00022741"/>
    </source>
</evidence>
<feature type="region of interest" description="Disordered" evidence="7">
    <location>
        <begin position="1"/>
        <end position="22"/>
    </location>
</feature>
<comment type="caution">
    <text evidence="9">The sequence shown here is derived from an EMBL/GenBank/DDBJ whole genome shotgun (WGS) entry which is preliminary data.</text>
</comment>
<name>A0ABP9R7W8_9GAMM</name>
<protein>
    <recommendedName>
        <fullName evidence="6">Ribose 1,5-bisphosphate phosphokinase PhnN</fullName>
        <ecNumber evidence="6">2.7.4.23</ecNumber>
    </recommendedName>
    <alternativeName>
        <fullName evidence="6">Ribose 1,5-bisphosphokinase</fullName>
    </alternativeName>
</protein>
<dbReference type="SMART" id="SM00072">
    <property type="entry name" value="GuKc"/>
    <property type="match status" value="1"/>
</dbReference>
<proteinExistence type="inferred from homology"/>
<dbReference type="InterPro" id="IPR008145">
    <property type="entry name" value="GK/Ca_channel_bsu"/>
</dbReference>
<dbReference type="EC" id="2.7.4.23" evidence="6"/>